<evidence type="ECO:0000256" key="1">
    <source>
        <dbReference type="SAM" id="MobiDB-lite"/>
    </source>
</evidence>
<comment type="caution">
    <text evidence="3">The sequence shown here is derived from an EMBL/GenBank/DDBJ whole genome shotgun (WGS) entry which is preliminary data.</text>
</comment>
<feature type="region of interest" description="Disordered" evidence="1">
    <location>
        <begin position="37"/>
        <end position="85"/>
    </location>
</feature>
<proteinExistence type="predicted"/>
<reference evidence="3 4" key="1">
    <citation type="submission" date="2023-07" db="EMBL/GenBank/DDBJ databases">
        <title>Sequencing the genomes of 1000 actinobacteria strains.</title>
        <authorList>
            <person name="Klenk H.-P."/>
        </authorList>
    </citation>
    <scope>NUCLEOTIDE SEQUENCE [LARGE SCALE GENOMIC DNA]</scope>
    <source>
        <strain evidence="3 4">GD13</strain>
    </source>
</reference>
<feature type="domain" description="Phage FDXHR zinc binding" evidence="2">
    <location>
        <begin position="4"/>
        <end position="55"/>
    </location>
</feature>
<dbReference type="Pfam" id="PF24071">
    <property type="entry name" value="Phage_zn_bind_3"/>
    <property type="match status" value="1"/>
</dbReference>
<feature type="compositionally biased region" description="Basic and acidic residues" evidence="1">
    <location>
        <begin position="47"/>
        <end position="64"/>
    </location>
</feature>
<protein>
    <recommendedName>
        <fullName evidence="2">Phage FDXHR zinc binding domain-containing protein</fullName>
    </recommendedName>
</protein>
<gene>
    <name evidence="3" type="ORF">J2S59_000304</name>
</gene>
<dbReference type="Proteomes" id="UP001240447">
    <property type="component" value="Unassembled WGS sequence"/>
</dbReference>
<evidence type="ECO:0000313" key="4">
    <source>
        <dbReference type="Proteomes" id="UP001240447"/>
    </source>
</evidence>
<dbReference type="EMBL" id="JAUSQM010000001">
    <property type="protein sequence ID" value="MDP9820495.1"/>
    <property type="molecule type" value="Genomic_DNA"/>
</dbReference>
<name>A0ABT9NJA8_9ACTN</name>
<accession>A0ABT9NJA8</accession>
<sequence length="85" mass="9406">MVTSCQTCGDTWTGTRLEHCVAGCHRTFSGSTAGDLHRTGDFNIRSGPDRRRCRTDEELAEKGLRPRTTPSGLIVWGQEGQNPWS</sequence>
<keyword evidence="4" id="KW-1185">Reference proteome</keyword>
<evidence type="ECO:0000313" key="3">
    <source>
        <dbReference type="EMBL" id="MDP9820495.1"/>
    </source>
</evidence>
<evidence type="ECO:0000259" key="2">
    <source>
        <dbReference type="Pfam" id="PF24071"/>
    </source>
</evidence>
<dbReference type="InterPro" id="IPR058158">
    <property type="entry name" value="Phage_zn-bd_3"/>
</dbReference>
<organism evidence="3 4">
    <name type="scientific">Nocardioides massiliensis</name>
    <dbReference type="NCBI Taxonomy" id="1325935"/>
    <lineage>
        <taxon>Bacteria</taxon>
        <taxon>Bacillati</taxon>
        <taxon>Actinomycetota</taxon>
        <taxon>Actinomycetes</taxon>
        <taxon>Propionibacteriales</taxon>
        <taxon>Nocardioidaceae</taxon>
        <taxon>Nocardioides</taxon>
    </lineage>
</organism>